<evidence type="ECO:0000313" key="3">
    <source>
        <dbReference type="Proteomes" id="UP000029692"/>
    </source>
</evidence>
<organism evidence="2 3">
    <name type="scientific">Spirochaeta lutea</name>
    <dbReference type="NCBI Taxonomy" id="1480694"/>
    <lineage>
        <taxon>Bacteria</taxon>
        <taxon>Pseudomonadati</taxon>
        <taxon>Spirochaetota</taxon>
        <taxon>Spirochaetia</taxon>
        <taxon>Spirochaetales</taxon>
        <taxon>Spirochaetaceae</taxon>
        <taxon>Spirochaeta</taxon>
    </lineage>
</organism>
<sequence length="191" mass="21003">MRNKTDRRPDPSASDGTEPRFDRELRILLVLGAGAVILYILMAVGLFGLLGFESAQSLDVRFGYTGQTAGQVLTDLGDRGRIEYLVFHCLDYLFALALYPSLGILIRRQIRESRLPTPVSFLALLPLAAGLCDIIENLIIDLSLLGFPRISLAWLGAAGGFTLAKFLLLGLGLLALVVFGLYRYTRRTGDR</sequence>
<name>A0A098QX00_9SPIO</name>
<proteinExistence type="predicted"/>
<dbReference type="Proteomes" id="UP000029692">
    <property type="component" value="Unassembled WGS sequence"/>
</dbReference>
<feature type="transmembrane region" description="Helical" evidence="1">
    <location>
        <begin position="27"/>
        <end position="52"/>
    </location>
</feature>
<evidence type="ECO:0000256" key="1">
    <source>
        <dbReference type="SAM" id="Phobius"/>
    </source>
</evidence>
<dbReference type="EMBL" id="JNUP01000071">
    <property type="protein sequence ID" value="KGE71022.1"/>
    <property type="molecule type" value="Genomic_DNA"/>
</dbReference>
<feature type="transmembrane region" description="Helical" evidence="1">
    <location>
        <begin position="118"/>
        <end position="140"/>
    </location>
</feature>
<keyword evidence="3" id="KW-1185">Reference proteome</keyword>
<keyword evidence="1" id="KW-1133">Transmembrane helix</keyword>
<keyword evidence="1" id="KW-0812">Transmembrane</keyword>
<dbReference type="RefSeq" id="WP_037549745.1">
    <property type="nucleotide sequence ID" value="NZ_JNUP01000071.1"/>
</dbReference>
<reference evidence="2 3" key="1">
    <citation type="submission" date="2014-05" db="EMBL/GenBank/DDBJ databases">
        <title>De novo Genome Sequence of Spirocheata sp.</title>
        <authorList>
            <person name="Shivani Y."/>
            <person name="Subhash Y."/>
            <person name="Tushar L."/>
            <person name="Sasikala C."/>
            <person name="Ramana C.V."/>
        </authorList>
    </citation>
    <scope>NUCLEOTIDE SEQUENCE [LARGE SCALE GENOMIC DNA]</scope>
    <source>
        <strain evidence="2 3">JC230</strain>
    </source>
</reference>
<dbReference type="AlphaFoldDB" id="A0A098QX00"/>
<dbReference type="OrthoDB" id="5198105at2"/>
<gene>
    <name evidence="2" type="ORF">DC28_13955</name>
</gene>
<accession>A0A098QX00</accession>
<protein>
    <submittedName>
        <fullName evidence="2">Uncharacterized protein</fullName>
    </submittedName>
</protein>
<evidence type="ECO:0000313" key="2">
    <source>
        <dbReference type="EMBL" id="KGE71022.1"/>
    </source>
</evidence>
<feature type="transmembrane region" description="Helical" evidence="1">
    <location>
        <begin position="85"/>
        <end position="106"/>
    </location>
</feature>
<comment type="caution">
    <text evidence="2">The sequence shown here is derived from an EMBL/GenBank/DDBJ whole genome shotgun (WGS) entry which is preliminary data.</text>
</comment>
<keyword evidence="1" id="KW-0472">Membrane</keyword>
<feature type="transmembrane region" description="Helical" evidence="1">
    <location>
        <begin position="152"/>
        <end position="182"/>
    </location>
</feature>